<dbReference type="SUPFAM" id="SSF55729">
    <property type="entry name" value="Acyl-CoA N-acyltransferases (Nat)"/>
    <property type="match status" value="2"/>
</dbReference>
<keyword evidence="1" id="KW-0808">Transferase</keyword>
<evidence type="ECO:0000256" key="2">
    <source>
        <dbReference type="ARBA" id="ARBA00023315"/>
    </source>
</evidence>
<reference evidence="4 5" key="1">
    <citation type="submission" date="2020-10" db="EMBL/GenBank/DDBJ databases">
        <title>Bacillus sp. HD4P25, an endophyte from a halophyte.</title>
        <authorList>
            <person name="Sun J.-Q."/>
        </authorList>
    </citation>
    <scope>NUCLEOTIDE SEQUENCE [LARGE SCALE GENOMIC DNA]</scope>
    <source>
        <strain evidence="4 5">YIM 93174</strain>
    </source>
</reference>
<feature type="domain" description="N-acetyltransferase" evidence="3">
    <location>
        <begin position="141"/>
        <end position="273"/>
    </location>
</feature>
<keyword evidence="5" id="KW-1185">Reference proteome</keyword>
<dbReference type="InterPro" id="IPR000182">
    <property type="entry name" value="GNAT_dom"/>
</dbReference>
<dbReference type="EMBL" id="JADCLJ010000022">
    <property type="protein sequence ID" value="MBE4909616.1"/>
    <property type="molecule type" value="Genomic_DNA"/>
</dbReference>
<dbReference type="Proteomes" id="UP001516662">
    <property type="component" value="Unassembled WGS sequence"/>
</dbReference>
<name>A0ABR9QMI4_9BACI</name>
<dbReference type="PROSITE" id="PS51186">
    <property type="entry name" value="GNAT"/>
    <property type="match status" value="2"/>
</dbReference>
<feature type="domain" description="N-acetyltransferase" evidence="3">
    <location>
        <begin position="1"/>
        <end position="140"/>
    </location>
</feature>
<evidence type="ECO:0000259" key="3">
    <source>
        <dbReference type="PROSITE" id="PS51186"/>
    </source>
</evidence>
<proteinExistence type="predicted"/>
<dbReference type="Pfam" id="PF00583">
    <property type="entry name" value="Acetyltransf_1"/>
    <property type="match status" value="2"/>
</dbReference>
<accession>A0ABR9QMI4</accession>
<dbReference type="PANTHER" id="PTHR43420">
    <property type="entry name" value="ACETYLTRANSFERASE"/>
    <property type="match status" value="1"/>
</dbReference>
<evidence type="ECO:0000313" key="5">
    <source>
        <dbReference type="Proteomes" id="UP001516662"/>
    </source>
</evidence>
<organism evidence="4 5">
    <name type="scientific">Litchfieldia luteola</name>
    <dbReference type="NCBI Taxonomy" id="682179"/>
    <lineage>
        <taxon>Bacteria</taxon>
        <taxon>Bacillati</taxon>
        <taxon>Bacillota</taxon>
        <taxon>Bacilli</taxon>
        <taxon>Bacillales</taxon>
        <taxon>Bacillaceae</taxon>
        <taxon>Litchfieldia</taxon>
    </lineage>
</organism>
<dbReference type="InterPro" id="IPR016181">
    <property type="entry name" value="Acyl_CoA_acyltransferase"/>
</dbReference>
<keyword evidence="2" id="KW-0012">Acyltransferase</keyword>
<evidence type="ECO:0000256" key="1">
    <source>
        <dbReference type="ARBA" id="ARBA00022679"/>
    </source>
</evidence>
<protein>
    <submittedName>
        <fullName evidence="4">GNAT family N-acetyltransferase</fullName>
    </submittedName>
</protein>
<comment type="caution">
    <text evidence="4">The sequence shown here is derived from an EMBL/GenBank/DDBJ whole genome shotgun (WGS) entry which is preliminary data.</text>
</comment>
<dbReference type="Gene3D" id="3.40.630.30">
    <property type="match status" value="2"/>
</dbReference>
<dbReference type="PANTHER" id="PTHR43420:SF12">
    <property type="entry name" value="N-ACETYLTRANSFERASE DOMAIN-CONTAINING PROTEIN"/>
    <property type="match status" value="1"/>
</dbReference>
<dbReference type="InterPro" id="IPR050680">
    <property type="entry name" value="YpeA/RimI_acetyltransf"/>
</dbReference>
<dbReference type="CDD" id="cd04301">
    <property type="entry name" value="NAT_SF"/>
    <property type="match status" value="2"/>
</dbReference>
<dbReference type="RefSeq" id="WP_193538438.1">
    <property type="nucleotide sequence ID" value="NZ_JADCLJ010000022.1"/>
</dbReference>
<evidence type="ECO:0000313" key="4">
    <source>
        <dbReference type="EMBL" id="MBE4909616.1"/>
    </source>
</evidence>
<gene>
    <name evidence="4" type="ORF">IMZ08_16305</name>
</gene>
<sequence length="273" mass="31458">MLKAQQLHDIESLQKVCESHDNLKLKLNWDMLRSRGSQEPEDFFMYESSLLVGFIGIYGFGDKVELCGMVHPNFRNNGIFTKLFQQAIEACKNQGFERILLNAPADSVSASEFLKKLPCIYSISEYQMKYNHTPLECNNDIVLRQASSLQDKVAAIELDMKCFDMTEEAAKSFNERVLEEGTYYIIEVEGKTVGKIRVYREHGESWIYSFAVYPEYQGKGIGRKALTNVVLDEAKHVQDIYLEVEIKNEHALGLYKSCGFEQFHTQDYYVYKG</sequence>